<keyword evidence="3" id="KW-0813">Transport</keyword>
<feature type="transmembrane region" description="Helical" evidence="8">
    <location>
        <begin position="34"/>
        <end position="57"/>
    </location>
</feature>
<keyword evidence="5 8" id="KW-0812">Transmembrane</keyword>
<name>A0ABX1W3J6_9FIRM</name>
<evidence type="ECO:0000256" key="8">
    <source>
        <dbReference type="SAM" id="Phobius"/>
    </source>
</evidence>
<dbReference type="Proteomes" id="UP000539052">
    <property type="component" value="Unassembled WGS sequence"/>
</dbReference>
<evidence type="ECO:0000256" key="7">
    <source>
        <dbReference type="ARBA" id="ARBA00023136"/>
    </source>
</evidence>
<evidence type="ECO:0000256" key="2">
    <source>
        <dbReference type="ARBA" id="ARBA00009773"/>
    </source>
</evidence>
<keyword evidence="6 8" id="KW-1133">Transmembrane helix</keyword>
<dbReference type="PANTHER" id="PTHR21716:SF53">
    <property type="entry name" value="PERMEASE PERM-RELATED"/>
    <property type="match status" value="1"/>
</dbReference>
<keyword evidence="7 8" id="KW-0472">Membrane</keyword>
<feature type="transmembrane region" description="Helical" evidence="8">
    <location>
        <begin position="232"/>
        <end position="254"/>
    </location>
</feature>
<dbReference type="EMBL" id="JAAOXG010000085">
    <property type="protein sequence ID" value="NNJ33083.1"/>
    <property type="molecule type" value="Genomic_DNA"/>
</dbReference>
<keyword evidence="4" id="KW-1003">Cell membrane</keyword>
<feature type="transmembrane region" description="Helical" evidence="8">
    <location>
        <begin position="260"/>
        <end position="289"/>
    </location>
</feature>
<evidence type="ECO:0000256" key="6">
    <source>
        <dbReference type="ARBA" id="ARBA00022989"/>
    </source>
</evidence>
<evidence type="ECO:0000256" key="1">
    <source>
        <dbReference type="ARBA" id="ARBA00004651"/>
    </source>
</evidence>
<dbReference type="RefSeq" id="WP_170824115.1">
    <property type="nucleotide sequence ID" value="NZ_JAAOXG010000085.1"/>
</dbReference>
<protein>
    <submittedName>
        <fullName evidence="9">AI-2E family transporter</fullName>
    </submittedName>
</protein>
<keyword evidence="10" id="KW-1185">Reference proteome</keyword>
<evidence type="ECO:0000256" key="4">
    <source>
        <dbReference type="ARBA" id="ARBA00022475"/>
    </source>
</evidence>
<dbReference type="Pfam" id="PF01594">
    <property type="entry name" value="AI-2E_transport"/>
    <property type="match status" value="1"/>
</dbReference>
<feature type="transmembrane region" description="Helical" evidence="8">
    <location>
        <begin position="170"/>
        <end position="193"/>
    </location>
</feature>
<reference evidence="9 10" key="1">
    <citation type="submission" date="2020-03" db="EMBL/GenBank/DDBJ databases">
        <title>Genome Sequence of industrial isolate, B5A.</title>
        <authorList>
            <person name="Sharma S."/>
            <person name="Patil P.B."/>
            <person name="Korpole S."/>
        </authorList>
    </citation>
    <scope>NUCLEOTIDE SEQUENCE [LARGE SCALE GENOMIC DNA]</scope>
    <source>
        <strain evidence="9 10">PI-S10-B5A</strain>
    </source>
</reference>
<evidence type="ECO:0000313" key="10">
    <source>
        <dbReference type="Proteomes" id="UP000539052"/>
    </source>
</evidence>
<evidence type="ECO:0000256" key="3">
    <source>
        <dbReference type="ARBA" id="ARBA00022448"/>
    </source>
</evidence>
<evidence type="ECO:0000256" key="5">
    <source>
        <dbReference type="ARBA" id="ARBA00022692"/>
    </source>
</evidence>
<comment type="caution">
    <text evidence="9">The sequence shown here is derived from an EMBL/GenBank/DDBJ whole genome shotgun (WGS) entry which is preliminary data.</text>
</comment>
<gene>
    <name evidence="9" type="ORF">G9470_25335</name>
</gene>
<dbReference type="PANTHER" id="PTHR21716">
    <property type="entry name" value="TRANSMEMBRANE PROTEIN"/>
    <property type="match status" value="1"/>
</dbReference>
<feature type="transmembrane region" description="Helical" evidence="8">
    <location>
        <begin position="78"/>
        <end position="103"/>
    </location>
</feature>
<comment type="subcellular location">
    <subcellularLocation>
        <location evidence="1">Cell membrane</location>
        <topology evidence="1">Multi-pass membrane protein</topology>
    </subcellularLocation>
</comment>
<accession>A0ABX1W3J6</accession>
<feature type="transmembrane region" description="Helical" evidence="8">
    <location>
        <begin position="296"/>
        <end position="315"/>
    </location>
</feature>
<organism evidence="9 10">
    <name type="scientific">Lacrimispora defluvii</name>
    <dbReference type="NCBI Taxonomy" id="2719233"/>
    <lineage>
        <taxon>Bacteria</taxon>
        <taxon>Bacillati</taxon>
        <taxon>Bacillota</taxon>
        <taxon>Clostridia</taxon>
        <taxon>Lachnospirales</taxon>
        <taxon>Lachnospiraceae</taxon>
        <taxon>Lacrimispora</taxon>
    </lineage>
</organism>
<dbReference type="InterPro" id="IPR002549">
    <property type="entry name" value="AI-2E-like"/>
</dbReference>
<comment type="similarity">
    <text evidence="2">Belongs to the autoinducer-2 exporter (AI-2E) (TC 2.A.86) family.</text>
</comment>
<feature type="transmembrane region" description="Helical" evidence="8">
    <location>
        <begin position="12"/>
        <end position="28"/>
    </location>
</feature>
<proteinExistence type="inferred from homology"/>
<feature type="transmembrane region" description="Helical" evidence="8">
    <location>
        <begin position="327"/>
        <end position="360"/>
    </location>
</feature>
<evidence type="ECO:0000313" key="9">
    <source>
        <dbReference type="EMBL" id="NNJ33083.1"/>
    </source>
</evidence>
<sequence>MELNDSTIKKLRWLIIFTVIAVVAGINYRSLFALIVRAVGILTPFLLGGVMAFVLNVPMRAIERILPVKKESQFRRPLSLVLTFVFVIGILLVVTFVVMPQLFDTVLSLQYSLPVFFNDVKQGAEKLFSQYPEVTDYINSIQIDWKSYLEKIVQFLSVGAGTVLSSTLSAALNIISGVTTFAIGVVFAVYILLQKENLSRQIKKFMKAFLPDHVSNRILEVLSLTSRTFSNFLTGQCVEAVILGSMFFLTLSILRLPYALLIGVLIAFTALIPMFGALIGCAIGAFLMLMVKPFDAALFLIIFFVLQQIEGNLIYPHVVGNSVGLPAIWVLVAVTIGGSAMGIAGMLIFIPLCSVLYAILRETVNKRIWAKERAKRKKTVKQ</sequence>